<keyword evidence="2" id="KW-1185">Reference proteome</keyword>
<accession>A0A7G3ZE00</accession>
<dbReference type="RefSeq" id="XP_037138411.1">
    <property type="nucleotide sequence ID" value="XM_037282516.1"/>
</dbReference>
<reference evidence="1 2" key="1">
    <citation type="submission" date="2020-06" db="EMBL/GenBank/DDBJ databases">
        <title>The yeast mating-type switching endonuclease HO is a domesticated member of an unorthodox homing genetic element family.</title>
        <authorList>
            <person name="Coughlan A.Y."/>
            <person name="Lombardi L."/>
            <person name="Braun-Galleani S."/>
            <person name="Martos A.R."/>
            <person name="Galeote V."/>
            <person name="Bigey F."/>
            <person name="Dequin S."/>
            <person name="Byrne K.P."/>
            <person name="Wolfe K.H."/>
        </authorList>
    </citation>
    <scope>NUCLEOTIDE SEQUENCE [LARGE SCALE GENOMIC DNA]</scope>
    <source>
        <strain evidence="1 2">CBS764</strain>
    </source>
</reference>
<dbReference type="Gene3D" id="3.40.50.720">
    <property type="entry name" value="NAD(P)-binding Rossmann-like Domain"/>
    <property type="match status" value="1"/>
</dbReference>
<dbReference type="GO" id="GO:0008641">
    <property type="term" value="F:ubiquitin-like modifier activating enzyme activity"/>
    <property type="evidence" value="ECO:0007669"/>
    <property type="project" value="InterPro"/>
</dbReference>
<organism evidence="1 2">
    <name type="scientific">Torulaspora globosa</name>
    <dbReference type="NCBI Taxonomy" id="48254"/>
    <lineage>
        <taxon>Eukaryota</taxon>
        <taxon>Fungi</taxon>
        <taxon>Dikarya</taxon>
        <taxon>Ascomycota</taxon>
        <taxon>Saccharomycotina</taxon>
        <taxon>Saccharomycetes</taxon>
        <taxon>Saccharomycetales</taxon>
        <taxon>Saccharomycetaceae</taxon>
        <taxon>Torulaspora</taxon>
    </lineage>
</organism>
<dbReference type="EMBL" id="CP059247">
    <property type="protein sequence ID" value="QLL31736.1"/>
    <property type="molecule type" value="Genomic_DNA"/>
</dbReference>
<dbReference type="InterPro" id="IPR035985">
    <property type="entry name" value="Ubiquitin-activating_enz"/>
</dbReference>
<evidence type="ECO:0008006" key="3">
    <source>
        <dbReference type="Google" id="ProtNLM"/>
    </source>
</evidence>
<sequence length="445" mass="51165">MLSRFDRQVRIWGAPAQTYLERAHVCLVAKSFHDALLQEILKSLALTGIGEITLLLEDPESAKDLYSADASSFFAVNETLLGEKLVTDISSWKCLDEPLCVYTIIVAVNLERNEELDWLVRRREPLVVASAKDFSGHVELCLKEGHFVIDSLPGYSIPDVRICDAWPELREFYESFDLAQWLSSGRLSEIPYPVILYHMVKDVAKKDLVNTSSKYVRSKIEEQFPNNLDDLNIIEAKRFAHLAIRSFDHCGRMVKFLLNVGPELSRNQWFDPLNHETAYFLKCLRQYYYRYESLPISGYLPDMESSTELYGRLKCLYRNKHSEDIRCFNDIMSEEGGQPSLPSGAEDVFIRKLRYLEFCPAKPVIYQIPNTGRRPRPLPSVLSRYTEKANEPGGQNEAITFHTSCFIGGVASQEIIKLITHQHVPISEQYRYEQQDKWRSSISGD</sequence>
<name>A0A7G3ZE00_9SACH</name>
<dbReference type="GeneID" id="59324855"/>
<protein>
    <recommendedName>
        <fullName evidence="3">THIF-type NAD/FAD binding fold domain-containing protein</fullName>
    </recommendedName>
</protein>
<dbReference type="AlphaFoldDB" id="A0A7G3ZE00"/>
<evidence type="ECO:0000313" key="2">
    <source>
        <dbReference type="Proteomes" id="UP000515788"/>
    </source>
</evidence>
<evidence type="ECO:0000313" key="1">
    <source>
        <dbReference type="EMBL" id="QLL31736.1"/>
    </source>
</evidence>
<dbReference type="OrthoDB" id="1708823at2759"/>
<dbReference type="KEGG" id="tgb:HG536_0B06020"/>
<dbReference type="Gene3D" id="3.40.50.12550">
    <property type="entry name" value="Ubiquitin-activating enzyme E1, inactive adenylation domain, subdomain 2"/>
    <property type="match status" value="1"/>
</dbReference>
<gene>
    <name evidence="1" type="ORF">HG536_0B06020</name>
</gene>
<dbReference type="Proteomes" id="UP000515788">
    <property type="component" value="Chromosome 2"/>
</dbReference>
<dbReference type="SUPFAM" id="SSF69572">
    <property type="entry name" value="Activating enzymes of the ubiquitin-like proteins"/>
    <property type="match status" value="1"/>
</dbReference>
<proteinExistence type="predicted"/>